<accession>A0A4C1XH02</accession>
<gene>
    <name evidence="2" type="ORF">EVAR_31062_1</name>
</gene>
<protein>
    <submittedName>
        <fullName evidence="2">Uncharacterized protein</fullName>
    </submittedName>
</protein>
<evidence type="ECO:0000256" key="1">
    <source>
        <dbReference type="SAM" id="SignalP"/>
    </source>
</evidence>
<dbReference type="AlphaFoldDB" id="A0A4C1XH02"/>
<comment type="caution">
    <text evidence="2">The sequence shown here is derived from an EMBL/GenBank/DDBJ whole genome shotgun (WGS) entry which is preliminary data.</text>
</comment>
<feature type="signal peptide" evidence="1">
    <location>
        <begin position="1"/>
        <end position="22"/>
    </location>
</feature>
<dbReference type="EMBL" id="BGZK01000821">
    <property type="protein sequence ID" value="GBP61734.1"/>
    <property type="molecule type" value="Genomic_DNA"/>
</dbReference>
<organism evidence="2 3">
    <name type="scientific">Eumeta variegata</name>
    <name type="common">Bagworm moth</name>
    <name type="synonym">Eumeta japonica</name>
    <dbReference type="NCBI Taxonomy" id="151549"/>
    <lineage>
        <taxon>Eukaryota</taxon>
        <taxon>Metazoa</taxon>
        <taxon>Ecdysozoa</taxon>
        <taxon>Arthropoda</taxon>
        <taxon>Hexapoda</taxon>
        <taxon>Insecta</taxon>
        <taxon>Pterygota</taxon>
        <taxon>Neoptera</taxon>
        <taxon>Endopterygota</taxon>
        <taxon>Lepidoptera</taxon>
        <taxon>Glossata</taxon>
        <taxon>Ditrysia</taxon>
        <taxon>Tineoidea</taxon>
        <taxon>Psychidae</taxon>
        <taxon>Oiketicinae</taxon>
        <taxon>Eumeta</taxon>
    </lineage>
</organism>
<keyword evidence="1" id="KW-0732">Signal</keyword>
<name>A0A4C1XH02_EUMVA</name>
<dbReference type="Proteomes" id="UP000299102">
    <property type="component" value="Unassembled WGS sequence"/>
</dbReference>
<sequence>MGRPRRSKNRLLLVKKASLLWGLRTGCRIMGTGQAAVRDTSGQSIREQMTTVVHEHSQTQKNHQGVVGLLGRIPNGGIGIDERGKSEPPEFSLTR</sequence>
<feature type="chain" id="PRO_5020033094" evidence="1">
    <location>
        <begin position="23"/>
        <end position="95"/>
    </location>
</feature>
<keyword evidence="3" id="KW-1185">Reference proteome</keyword>
<proteinExistence type="predicted"/>
<evidence type="ECO:0000313" key="2">
    <source>
        <dbReference type="EMBL" id="GBP61734.1"/>
    </source>
</evidence>
<evidence type="ECO:0000313" key="3">
    <source>
        <dbReference type="Proteomes" id="UP000299102"/>
    </source>
</evidence>
<reference evidence="2 3" key="1">
    <citation type="journal article" date="2019" name="Commun. Biol.">
        <title>The bagworm genome reveals a unique fibroin gene that provides high tensile strength.</title>
        <authorList>
            <person name="Kono N."/>
            <person name="Nakamura H."/>
            <person name="Ohtoshi R."/>
            <person name="Tomita M."/>
            <person name="Numata K."/>
            <person name="Arakawa K."/>
        </authorList>
    </citation>
    <scope>NUCLEOTIDE SEQUENCE [LARGE SCALE GENOMIC DNA]</scope>
</reference>